<sequence>MAPKWEKKELNLLLRTWMIASGNPPNIIITATLKNNGFHRTIDQIEQKKSEFIWSYMLIRPHINTLDNIIENYCGKANKDREDEKEKVTKPGSLCNPKVPKENGSPTPVNDQAEKDRGAKRAVTGSLRTSGPTKERSPHPIRKPEEKSSHHKKRKDGKQK</sequence>
<feature type="compositionally biased region" description="Basic and acidic residues" evidence="1">
    <location>
        <begin position="133"/>
        <end position="148"/>
    </location>
</feature>
<evidence type="ECO:0000313" key="3">
    <source>
        <dbReference type="Proteomes" id="UP001162480"/>
    </source>
</evidence>
<dbReference type="AlphaFoldDB" id="A0AA36F736"/>
<feature type="compositionally biased region" description="Basic residues" evidence="1">
    <location>
        <begin position="149"/>
        <end position="160"/>
    </location>
</feature>
<dbReference type="EMBL" id="OX597822">
    <property type="protein sequence ID" value="CAI9728256.1"/>
    <property type="molecule type" value="Genomic_DNA"/>
</dbReference>
<organism evidence="2 3">
    <name type="scientific">Octopus vulgaris</name>
    <name type="common">Common octopus</name>
    <dbReference type="NCBI Taxonomy" id="6645"/>
    <lineage>
        <taxon>Eukaryota</taxon>
        <taxon>Metazoa</taxon>
        <taxon>Spiralia</taxon>
        <taxon>Lophotrochozoa</taxon>
        <taxon>Mollusca</taxon>
        <taxon>Cephalopoda</taxon>
        <taxon>Coleoidea</taxon>
        <taxon>Octopodiformes</taxon>
        <taxon>Octopoda</taxon>
        <taxon>Incirrata</taxon>
        <taxon>Octopodidae</taxon>
        <taxon>Octopus</taxon>
    </lineage>
</organism>
<feature type="compositionally biased region" description="Basic and acidic residues" evidence="1">
    <location>
        <begin position="79"/>
        <end position="89"/>
    </location>
</feature>
<feature type="region of interest" description="Disordered" evidence="1">
    <location>
        <begin position="79"/>
        <end position="160"/>
    </location>
</feature>
<name>A0AA36F736_OCTVU</name>
<evidence type="ECO:0000313" key="2">
    <source>
        <dbReference type="EMBL" id="CAI9728256.1"/>
    </source>
</evidence>
<reference evidence="2" key="1">
    <citation type="submission" date="2023-08" db="EMBL/GenBank/DDBJ databases">
        <authorList>
            <person name="Alioto T."/>
            <person name="Alioto T."/>
            <person name="Gomez Garrido J."/>
        </authorList>
    </citation>
    <scope>NUCLEOTIDE SEQUENCE</scope>
</reference>
<dbReference type="Proteomes" id="UP001162480">
    <property type="component" value="Chromosome 9"/>
</dbReference>
<protein>
    <submittedName>
        <fullName evidence="2">Uncharacterized protein</fullName>
    </submittedName>
</protein>
<accession>A0AA36F736</accession>
<gene>
    <name evidence="2" type="ORF">OCTVUL_1B027545</name>
</gene>
<evidence type="ECO:0000256" key="1">
    <source>
        <dbReference type="SAM" id="MobiDB-lite"/>
    </source>
</evidence>
<proteinExistence type="predicted"/>
<keyword evidence="3" id="KW-1185">Reference proteome</keyword>